<feature type="active site" description="For glutaminase activity" evidence="7">
    <location>
        <position position="140"/>
    </location>
</feature>
<dbReference type="SUPFAM" id="SSF52402">
    <property type="entry name" value="Adenine nucleotide alpha hydrolases-like"/>
    <property type="match status" value="1"/>
</dbReference>
<dbReference type="InterPro" id="IPR014445">
    <property type="entry name" value="Gln-dep_NAD_synthase"/>
</dbReference>
<dbReference type="Pfam" id="PF02540">
    <property type="entry name" value="NAD_synthase"/>
    <property type="match status" value="1"/>
</dbReference>
<feature type="binding site" evidence="7">
    <location>
        <begin position="415"/>
        <end position="422"/>
    </location>
    <ligand>
        <name>ATP</name>
        <dbReference type="ChEBI" id="CHEBI:30616"/>
    </ligand>
</feature>
<dbReference type="InterPro" id="IPR036526">
    <property type="entry name" value="C-N_Hydrolase_sf"/>
</dbReference>
<dbReference type="GO" id="GO:0004359">
    <property type="term" value="F:glutaminase activity"/>
    <property type="evidence" value="ECO:0007669"/>
    <property type="project" value="InterPro"/>
</dbReference>
<dbReference type="PROSITE" id="PS50263">
    <property type="entry name" value="CN_HYDROLASE"/>
    <property type="match status" value="1"/>
</dbReference>
<name>J3ABQ9_ACTNH</name>
<comment type="similarity">
    <text evidence="2 7 8">In the C-terminal section; belongs to the NAD synthetase family.</text>
</comment>
<reference evidence="10 11" key="1">
    <citation type="submission" date="2012-07" db="EMBL/GenBank/DDBJ databases">
        <authorList>
            <person name="Durkin A.S."/>
            <person name="McCorrison J."/>
            <person name="Torralba M."/>
            <person name="Gillis M."/>
            <person name="Methe B."/>
            <person name="Sutton G."/>
            <person name="Nelson K.E."/>
        </authorList>
    </citation>
    <scope>NUCLEOTIDE SEQUENCE [LARGE SCALE GENOMIC DNA]</scope>
    <source>
        <strain evidence="11">ATCC 12104 / DSM 43013 / CCUG 2238 / JCM 8349 / NCTC 10301 / Howell 279</strain>
    </source>
</reference>
<feature type="active site" description="Proton acceptor; for glutaminase activity" evidence="7">
    <location>
        <position position="71"/>
    </location>
</feature>
<dbReference type="FunFam" id="3.40.50.620:FF:000155">
    <property type="entry name" value="Glutamine-dependent NAD(+) synthetase"/>
    <property type="match status" value="1"/>
</dbReference>
<keyword evidence="4 7" id="KW-0547">Nucleotide-binding</keyword>
<evidence type="ECO:0000256" key="1">
    <source>
        <dbReference type="ARBA" id="ARBA00005188"/>
    </source>
</evidence>
<dbReference type="GO" id="GO:0005737">
    <property type="term" value="C:cytoplasm"/>
    <property type="evidence" value="ECO:0007669"/>
    <property type="project" value="InterPro"/>
</dbReference>
<dbReference type="PANTHER" id="PTHR23090">
    <property type="entry name" value="NH 3 /GLUTAMINE-DEPENDENT NAD + SYNTHETASE"/>
    <property type="match status" value="1"/>
</dbReference>
<dbReference type="PATRIC" id="fig|1115803.3.peg.988"/>
<evidence type="ECO:0000256" key="4">
    <source>
        <dbReference type="ARBA" id="ARBA00022741"/>
    </source>
</evidence>
<keyword evidence="6 7" id="KW-0520">NAD</keyword>
<dbReference type="GO" id="GO:0003952">
    <property type="term" value="F:NAD+ synthase (glutamine-hydrolyzing) activity"/>
    <property type="evidence" value="ECO:0007669"/>
    <property type="project" value="UniProtKB-UniRule"/>
</dbReference>
<feature type="binding site" evidence="7">
    <location>
        <position position="242"/>
    </location>
    <ligand>
        <name>L-glutamine</name>
        <dbReference type="ChEBI" id="CHEBI:58359"/>
    </ligand>
</feature>
<dbReference type="UniPathway" id="UPA00253">
    <property type="reaction ID" value="UER00334"/>
</dbReference>
<dbReference type="EMBL" id="ALJK01000082">
    <property type="protein sequence ID" value="EJN85238.1"/>
    <property type="molecule type" value="Genomic_DNA"/>
</dbReference>
<dbReference type="RefSeq" id="WP_003781619.1">
    <property type="nucleotide sequence ID" value="NZ_ALJK01000082.1"/>
</dbReference>
<dbReference type="CDD" id="cd00553">
    <property type="entry name" value="NAD_synthase"/>
    <property type="match status" value="1"/>
</dbReference>
<dbReference type="EC" id="6.3.5.1" evidence="7 8"/>
<feature type="binding site" evidence="7">
    <location>
        <begin position="551"/>
        <end position="554"/>
    </location>
    <ligand>
        <name>deamido-NAD(+)</name>
        <dbReference type="ChEBI" id="CHEBI:58437"/>
        <note>ligand shared between two neighboring subunits</note>
    </ligand>
</feature>
<evidence type="ECO:0000256" key="2">
    <source>
        <dbReference type="ARBA" id="ARBA00007145"/>
    </source>
</evidence>
<dbReference type="InterPro" id="IPR003010">
    <property type="entry name" value="C-N_Hydrolase"/>
</dbReference>
<feature type="binding site" evidence="7">
    <location>
        <position position="517"/>
    </location>
    <ligand>
        <name>deamido-NAD(+)</name>
        <dbReference type="ChEBI" id="CHEBI:58437"/>
        <note>ligand shared between two neighboring subunits</note>
    </ligand>
</feature>
<dbReference type="HAMAP" id="MF_02090">
    <property type="entry name" value="NadE_glutamine_dep"/>
    <property type="match status" value="1"/>
</dbReference>
<gene>
    <name evidence="7 10" type="primary">nadE</name>
    <name evidence="10" type="ORF">HMPREF1129_0272</name>
</gene>
<keyword evidence="5 7" id="KW-0067">ATP-binding</keyword>
<organism evidence="10 11">
    <name type="scientific">Actinomyces naeslundii (strain ATCC 12104 / DSM 43013 / CCUG 2238 / JCM 8349 / NCTC 10301 / Howell 279)</name>
    <dbReference type="NCBI Taxonomy" id="1115803"/>
    <lineage>
        <taxon>Bacteria</taxon>
        <taxon>Bacillati</taxon>
        <taxon>Actinomycetota</taxon>
        <taxon>Actinomycetes</taxon>
        <taxon>Actinomycetales</taxon>
        <taxon>Actinomycetaceae</taxon>
        <taxon>Actinomyces</taxon>
    </lineage>
</organism>
<evidence type="ECO:0000256" key="3">
    <source>
        <dbReference type="ARBA" id="ARBA00022598"/>
    </source>
</evidence>
<comment type="function">
    <text evidence="7">Catalyzes the ATP-dependent amidation of deamido-NAD to form NAD. Uses L-glutamine as a nitrogen source.</text>
</comment>
<dbReference type="PANTHER" id="PTHR23090:SF9">
    <property type="entry name" value="GLUTAMINE-DEPENDENT NAD(+) SYNTHETASE"/>
    <property type="match status" value="1"/>
</dbReference>
<comment type="pathway">
    <text evidence="1 7 8">Cofactor biosynthesis; NAD(+) biosynthesis; NAD(+) from deamido-NAD(+) (L-Gln route): step 1/1.</text>
</comment>
<sequence>MTETVPVAVTDAVTDPAPAIEFLSAYDQGFARVAAVTLPVVPVDPAANAAAIIEQARALADDGVCLAAFPELCLTGYAIDDLLLSDVLLSDVLTAIETLRAASADLLTALVVGAPLRLGDRLYNCALVIQGGRVRGVAPKSYLPTYREFYEKRHFAPGDALPAGVESIELPGVCSGSDGAEPVARVPFGANLLFEVDDVPGLTFHVEVCEDMWVPVPPSSLAALAGATVLVNISGSPITVGRAEDRELLARSSSARGLAAYVYAAAGQGESSTDLAWDGQTLVYENGELLGSTERFPDGPRATVVDVDVEGLRAERLRQGTFADNARTLSAPVAGSPVTAATFTDPAAFRRIGICAADLAAPRTDIGLRRRVDRFPFVPDDPARLAQDCYEAYNIQVAALVQRLGAIGNPKIVIGVSGGLDSTHALIVAARAMDRLGRPRSDIHAITMPGFATSAGTRRNAEDLAVGLGCTFEELDIRATATQMLTEMGHPYGEYARTGVLPEGVSERDLYDVTFENVQAGLRTDFLFRIANHRGGIVLGTGDLSELALGWCTFGVGDQMAHYGVNAGIPKTLIQHLIRWVVAEKLFDDAVGRTLLSILDTEISPELVPAEAGGAIQSTQAKIGPYALQDFTLWHVLRRGSRPSRIAFLAHKAWSDVDSGEWPEGLPPTEKVAYDLPEIRRWLELFHRRFFSNQFKRSTLPNGPKVVAGGSLSPRGDWRMPSDAAATAWLDELERNVPRA</sequence>
<dbReference type="AlphaFoldDB" id="J3ABQ9"/>
<dbReference type="InterPro" id="IPR041856">
    <property type="entry name" value="NAD+_synth_C"/>
</dbReference>
<dbReference type="GO" id="GO:0008795">
    <property type="term" value="F:NAD+ synthase activity"/>
    <property type="evidence" value="ECO:0007669"/>
    <property type="project" value="UniProtKB-UniRule"/>
</dbReference>
<dbReference type="Gene3D" id="3.40.50.620">
    <property type="entry name" value="HUPs"/>
    <property type="match status" value="1"/>
</dbReference>
<dbReference type="InterPro" id="IPR014729">
    <property type="entry name" value="Rossmann-like_a/b/a_fold"/>
</dbReference>
<accession>J3ABQ9</accession>
<comment type="catalytic activity">
    <reaction evidence="7 8">
        <text>deamido-NAD(+) + L-glutamine + ATP + H2O = L-glutamate + AMP + diphosphate + NAD(+) + H(+)</text>
        <dbReference type="Rhea" id="RHEA:24384"/>
        <dbReference type="ChEBI" id="CHEBI:15377"/>
        <dbReference type="ChEBI" id="CHEBI:15378"/>
        <dbReference type="ChEBI" id="CHEBI:29985"/>
        <dbReference type="ChEBI" id="CHEBI:30616"/>
        <dbReference type="ChEBI" id="CHEBI:33019"/>
        <dbReference type="ChEBI" id="CHEBI:57540"/>
        <dbReference type="ChEBI" id="CHEBI:58359"/>
        <dbReference type="ChEBI" id="CHEBI:58437"/>
        <dbReference type="ChEBI" id="CHEBI:456215"/>
        <dbReference type="EC" id="6.3.5.1"/>
    </reaction>
</comment>
<proteinExistence type="inferred from homology"/>
<dbReference type="eggNOG" id="COG0388">
    <property type="taxonomic scope" value="Bacteria"/>
</dbReference>
<evidence type="ECO:0000313" key="10">
    <source>
        <dbReference type="EMBL" id="EJN85238.1"/>
    </source>
</evidence>
<evidence type="ECO:0000256" key="5">
    <source>
        <dbReference type="ARBA" id="ARBA00022840"/>
    </source>
</evidence>
<feature type="domain" description="CN hydrolase" evidence="9">
    <location>
        <begin position="31"/>
        <end position="311"/>
    </location>
</feature>
<protein>
    <recommendedName>
        <fullName evidence="7 8">Glutamine-dependent NAD(+) synthetase</fullName>
        <ecNumber evidence="7 8">6.3.5.1</ecNumber>
    </recommendedName>
    <alternativeName>
        <fullName evidence="7 8">NAD(+) synthase [glutamine-hydrolyzing]</fullName>
    </alternativeName>
</protein>
<feature type="binding site" evidence="7">
    <location>
        <position position="146"/>
    </location>
    <ligand>
        <name>L-glutamine</name>
        <dbReference type="ChEBI" id="CHEBI:58359"/>
    </ligand>
</feature>
<dbReference type="eggNOG" id="COG0171">
    <property type="taxonomic scope" value="Bacteria"/>
</dbReference>
<dbReference type="SUPFAM" id="SSF56317">
    <property type="entry name" value="Carbon-nitrogen hydrolase"/>
    <property type="match status" value="1"/>
</dbReference>
<dbReference type="InterPro" id="IPR003694">
    <property type="entry name" value="NAD_synthase"/>
</dbReference>
<evidence type="ECO:0000313" key="11">
    <source>
        <dbReference type="Proteomes" id="UP000007814"/>
    </source>
</evidence>
<dbReference type="InterPro" id="IPR022310">
    <property type="entry name" value="NAD/GMP_synthase"/>
</dbReference>
<feature type="binding site" evidence="7">
    <location>
        <position position="546"/>
    </location>
    <ligand>
        <name>deamido-NAD(+)</name>
        <dbReference type="ChEBI" id="CHEBI:58437"/>
        <note>ligand shared between two neighboring subunits</note>
    </ligand>
</feature>
<feature type="active site" description="Nucleophile; for glutaminase activity" evidence="7">
    <location>
        <position position="209"/>
    </location>
</feature>
<dbReference type="GO" id="GO:0009435">
    <property type="term" value="P:NAD+ biosynthetic process"/>
    <property type="evidence" value="ECO:0007669"/>
    <property type="project" value="UniProtKB-UniRule"/>
</dbReference>
<feature type="binding site" evidence="7">
    <location>
        <position position="236"/>
    </location>
    <ligand>
        <name>L-glutamine</name>
        <dbReference type="ChEBI" id="CHEBI:58359"/>
    </ligand>
</feature>
<dbReference type="GO" id="GO:0005524">
    <property type="term" value="F:ATP binding"/>
    <property type="evidence" value="ECO:0007669"/>
    <property type="project" value="UniProtKB-UniRule"/>
</dbReference>
<dbReference type="PIRSF" id="PIRSF006630">
    <property type="entry name" value="NADS_GAT"/>
    <property type="match status" value="1"/>
</dbReference>
<feature type="binding site" evidence="7">
    <location>
        <position position="696"/>
    </location>
    <ligand>
        <name>deamido-NAD(+)</name>
        <dbReference type="ChEBI" id="CHEBI:58437"/>
        <note>ligand shared between two neighboring subunits</note>
    </ligand>
</feature>
<keyword evidence="3 7" id="KW-0436">Ligase</keyword>
<dbReference type="Gene3D" id="1.10.10.1140">
    <property type="entry name" value="Glutamine-dependent NAD+ synthetase, C-terminal domain"/>
    <property type="match status" value="1"/>
</dbReference>
<dbReference type="Proteomes" id="UP000007814">
    <property type="component" value="Unassembled WGS sequence"/>
</dbReference>
<dbReference type="NCBIfam" id="NF002730">
    <property type="entry name" value="PRK02628.1"/>
    <property type="match status" value="1"/>
</dbReference>
<dbReference type="GeneID" id="64256384"/>
<dbReference type="Gene3D" id="3.60.110.10">
    <property type="entry name" value="Carbon-nitrogen hydrolase"/>
    <property type="match status" value="1"/>
</dbReference>
<evidence type="ECO:0000256" key="6">
    <source>
        <dbReference type="ARBA" id="ARBA00023027"/>
    </source>
</evidence>
<comment type="caution">
    <text evidence="10">The sequence shown here is derived from an EMBL/GenBank/DDBJ whole genome shotgun (WGS) entry which is preliminary data.</text>
</comment>
<dbReference type="FunFam" id="1.10.10.1140:FF:000001">
    <property type="entry name" value="Glutamine-dependent NAD(+) synthetase"/>
    <property type="match status" value="1"/>
</dbReference>
<evidence type="ECO:0000259" key="9">
    <source>
        <dbReference type="PROSITE" id="PS50263"/>
    </source>
</evidence>
<feature type="binding site" evidence="7">
    <location>
        <position position="541"/>
    </location>
    <ligand>
        <name>ATP</name>
        <dbReference type="ChEBI" id="CHEBI:30616"/>
    </ligand>
</feature>
<dbReference type="CDD" id="cd07570">
    <property type="entry name" value="GAT_Gln-NAD-synth"/>
    <property type="match status" value="1"/>
</dbReference>
<evidence type="ECO:0000256" key="7">
    <source>
        <dbReference type="HAMAP-Rule" id="MF_02090"/>
    </source>
</evidence>
<evidence type="ECO:0000256" key="8">
    <source>
        <dbReference type="PIRNR" id="PIRNR006630"/>
    </source>
</evidence>
<dbReference type="Pfam" id="PF00795">
    <property type="entry name" value="CN_hydrolase"/>
    <property type="match status" value="1"/>
</dbReference>